<dbReference type="AlphaFoldDB" id="Q3Z747"/>
<sequence>MRNLYLFMVSEKAVFFQLLFGILYLKTGWLHRKGRHHSRPF</sequence>
<dbReference type="InParanoid" id="Q3Z747"/>
<dbReference type="Proteomes" id="UP000008289">
    <property type="component" value="Chromosome"/>
</dbReference>
<proteinExistence type="predicted"/>
<keyword evidence="1" id="KW-0472">Membrane</keyword>
<evidence type="ECO:0000313" key="2">
    <source>
        <dbReference type="EMBL" id="AAW39517.1"/>
    </source>
</evidence>
<evidence type="ECO:0000256" key="1">
    <source>
        <dbReference type="SAM" id="Phobius"/>
    </source>
</evidence>
<dbReference type="EMBL" id="CP000027">
    <property type="protein sequence ID" value="AAW39517.1"/>
    <property type="molecule type" value="Genomic_DNA"/>
</dbReference>
<evidence type="ECO:0000313" key="3">
    <source>
        <dbReference type="Proteomes" id="UP000008289"/>
    </source>
</evidence>
<keyword evidence="3" id="KW-1185">Reference proteome</keyword>
<dbReference type="HOGENOM" id="CLU_3268918_0_0_0"/>
<reference evidence="2 3" key="1">
    <citation type="journal article" date="2005" name="Science">
        <title>Genome sequence of the PCE-dechlorinating bacterium Dehalococcoides ethenogenes.</title>
        <authorList>
            <person name="Seshadri R."/>
            <person name="Adrian L."/>
            <person name="Fouts D.E."/>
            <person name="Eisen J.A."/>
            <person name="Phillippy A.M."/>
            <person name="Methe B.A."/>
            <person name="Ward N.L."/>
            <person name="Nelson W.C."/>
            <person name="Deboy R.T."/>
            <person name="Khouri H.M."/>
            <person name="Kolonay J.F."/>
            <person name="Dodson R.J."/>
            <person name="Daugherty S.C."/>
            <person name="Brinkac L.M."/>
            <person name="Sullivan S.A."/>
            <person name="Madupu R."/>
            <person name="Nelson K.E."/>
            <person name="Kang K.H."/>
            <person name="Impraim M."/>
            <person name="Tran K."/>
            <person name="Robinson J.M."/>
            <person name="Forberger H.A."/>
            <person name="Fraser C.M."/>
            <person name="Zinder S.H."/>
            <person name="Heidelberg J.F."/>
        </authorList>
    </citation>
    <scope>NUCLEOTIDE SEQUENCE [LARGE SCALE GENOMIC DNA]</scope>
    <source>
        <strain evidence="3">ATCC BAA-2266 / KCTC 15142 / 195</strain>
    </source>
</reference>
<protein>
    <submittedName>
        <fullName evidence="2">Uncharacterized protein</fullName>
    </submittedName>
</protein>
<name>Q3Z747_DEHM1</name>
<keyword evidence="1" id="KW-1133">Transmembrane helix</keyword>
<gene>
    <name evidence="2" type="ordered locus">DET1239</name>
</gene>
<keyword evidence="1" id="KW-0812">Transmembrane</keyword>
<dbReference type="KEGG" id="det:DET1239"/>
<organism evidence="2 3">
    <name type="scientific">Dehalococcoides mccartyi (strain ATCC BAA-2266 / KCTC 15142 / 195)</name>
    <name type="common">Dehalococcoides ethenogenes (strain 195)</name>
    <dbReference type="NCBI Taxonomy" id="243164"/>
    <lineage>
        <taxon>Bacteria</taxon>
        <taxon>Bacillati</taxon>
        <taxon>Chloroflexota</taxon>
        <taxon>Dehalococcoidia</taxon>
        <taxon>Dehalococcoidales</taxon>
        <taxon>Dehalococcoidaceae</taxon>
        <taxon>Dehalococcoides</taxon>
    </lineage>
</organism>
<feature type="transmembrane region" description="Helical" evidence="1">
    <location>
        <begin position="6"/>
        <end position="25"/>
    </location>
</feature>
<accession>Q3Z747</accession>